<keyword evidence="3" id="KW-1185">Reference proteome</keyword>
<sequence length="115" mass="13010">MFRFVRYHQAAPQTVQELGDVLVRIWEEIPQDTNGQVFRSRIILCVCCYCSMLLTSPLVVSLSAVFPVTLDLHCIYSRLVRSSALNCVKPVKLLHVLFDAARYFHVFCSTMGGAV</sequence>
<evidence type="ECO:0000313" key="3">
    <source>
        <dbReference type="Proteomes" id="UP001345963"/>
    </source>
</evidence>
<gene>
    <name evidence="2" type="ORF">ATANTOWER_001788</name>
</gene>
<name>A0ABU7CBU8_9TELE</name>
<keyword evidence="1" id="KW-1133">Transmembrane helix</keyword>
<evidence type="ECO:0000256" key="1">
    <source>
        <dbReference type="SAM" id="Phobius"/>
    </source>
</evidence>
<proteinExistence type="predicted"/>
<protein>
    <submittedName>
        <fullName evidence="2">Uncharacterized protein</fullName>
    </submittedName>
</protein>
<accession>A0ABU7CBU8</accession>
<dbReference type="EMBL" id="JAHUTI010088630">
    <property type="protein sequence ID" value="MED6260107.1"/>
    <property type="molecule type" value="Genomic_DNA"/>
</dbReference>
<keyword evidence="1" id="KW-0472">Membrane</keyword>
<comment type="caution">
    <text evidence="2">The sequence shown here is derived from an EMBL/GenBank/DDBJ whole genome shotgun (WGS) entry which is preliminary data.</text>
</comment>
<feature type="transmembrane region" description="Helical" evidence="1">
    <location>
        <begin position="42"/>
        <end position="66"/>
    </location>
</feature>
<organism evidence="2 3">
    <name type="scientific">Ataeniobius toweri</name>
    <dbReference type="NCBI Taxonomy" id="208326"/>
    <lineage>
        <taxon>Eukaryota</taxon>
        <taxon>Metazoa</taxon>
        <taxon>Chordata</taxon>
        <taxon>Craniata</taxon>
        <taxon>Vertebrata</taxon>
        <taxon>Euteleostomi</taxon>
        <taxon>Actinopterygii</taxon>
        <taxon>Neopterygii</taxon>
        <taxon>Teleostei</taxon>
        <taxon>Neoteleostei</taxon>
        <taxon>Acanthomorphata</taxon>
        <taxon>Ovalentaria</taxon>
        <taxon>Atherinomorphae</taxon>
        <taxon>Cyprinodontiformes</taxon>
        <taxon>Goodeidae</taxon>
        <taxon>Ataeniobius</taxon>
    </lineage>
</organism>
<evidence type="ECO:0000313" key="2">
    <source>
        <dbReference type="EMBL" id="MED6260107.1"/>
    </source>
</evidence>
<keyword evidence="1" id="KW-0812">Transmembrane</keyword>
<reference evidence="2 3" key="1">
    <citation type="submission" date="2021-07" db="EMBL/GenBank/DDBJ databases">
        <authorList>
            <person name="Palmer J.M."/>
        </authorList>
    </citation>
    <scope>NUCLEOTIDE SEQUENCE [LARGE SCALE GENOMIC DNA]</scope>
    <source>
        <strain evidence="2 3">AT_MEX2019</strain>
        <tissue evidence="2">Muscle</tissue>
    </source>
</reference>
<dbReference type="Proteomes" id="UP001345963">
    <property type="component" value="Unassembled WGS sequence"/>
</dbReference>